<dbReference type="EMBL" id="BOPH01000045">
    <property type="protein sequence ID" value="GIJ68657.1"/>
    <property type="molecule type" value="Genomic_DNA"/>
</dbReference>
<keyword evidence="3" id="KW-1003">Cell membrane</keyword>
<feature type="transmembrane region" description="Helical" evidence="8">
    <location>
        <begin position="284"/>
        <end position="302"/>
    </location>
</feature>
<feature type="domain" description="YbaK/aminoacyl-tRNA synthetase-associated" evidence="9">
    <location>
        <begin position="475"/>
        <end position="596"/>
    </location>
</feature>
<dbReference type="CDD" id="cd06173">
    <property type="entry name" value="MFS_MefA_like"/>
    <property type="match status" value="1"/>
</dbReference>
<evidence type="ECO:0000256" key="8">
    <source>
        <dbReference type="SAM" id="Phobius"/>
    </source>
</evidence>
<feature type="transmembrane region" description="Helical" evidence="8">
    <location>
        <begin position="21"/>
        <end position="41"/>
    </location>
</feature>
<evidence type="ECO:0000256" key="1">
    <source>
        <dbReference type="ARBA" id="ARBA00004651"/>
    </source>
</evidence>
<comment type="subcellular location">
    <subcellularLocation>
        <location evidence="1">Cell membrane</location>
        <topology evidence="1">Multi-pass membrane protein</topology>
    </subcellularLocation>
</comment>
<dbReference type="SUPFAM" id="SSF55826">
    <property type="entry name" value="YbaK/ProRS associated domain"/>
    <property type="match status" value="1"/>
</dbReference>
<dbReference type="Gene3D" id="3.90.960.10">
    <property type="entry name" value="YbaK/aminoacyl-tRNA synthetase-associated domain"/>
    <property type="match status" value="1"/>
</dbReference>
<evidence type="ECO:0000259" key="9">
    <source>
        <dbReference type="Pfam" id="PF04073"/>
    </source>
</evidence>
<protein>
    <recommendedName>
        <fullName evidence="9">YbaK/aminoacyl-tRNA synthetase-associated domain-containing protein</fullName>
    </recommendedName>
</protein>
<dbReference type="Proteomes" id="UP000635606">
    <property type="component" value="Unassembled WGS sequence"/>
</dbReference>
<evidence type="ECO:0000256" key="7">
    <source>
        <dbReference type="SAM" id="MobiDB-lite"/>
    </source>
</evidence>
<comment type="caution">
    <text evidence="10">The sequence shown here is derived from an EMBL/GenBank/DDBJ whole genome shotgun (WGS) entry which is preliminary data.</text>
</comment>
<feature type="transmembrane region" description="Helical" evidence="8">
    <location>
        <begin position="353"/>
        <end position="372"/>
    </location>
</feature>
<evidence type="ECO:0000256" key="2">
    <source>
        <dbReference type="ARBA" id="ARBA00022448"/>
    </source>
</evidence>
<evidence type="ECO:0000313" key="11">
    <source>
        <dbReference type="Proteomes" id="UP000635606"/>
    </source>
</evidence>
<dbReference type="PANTHER" id="PTHR23513:SF6">
    <property type="entry name" value="MAJOR FACILITATOR SUPERFAMILY ASSOCIATED DOMAIN-CONTAINING PROTEIN"/>
    <property type="match status" value="1"/>
</dbReference>
<dbReference type="InterPro" id="IPR007214">
    <property type="entry name" value="YbaK/aa-tRNA-synth-assoc-dom"/>
</dbReference>
<feature type="transmembrane region" description="Helical" evidence="8">
    <location>
        <begin position="103"/>
        <end position="127"/>
    </location>
</feature>
<keyword evidence="2" id="KW-0813">Transport</keyword>
<feature type="transmembrane region" description="Helical" evidence="8">
    <location>
        <begin position="47"/>
        <end position="68"/>
    </location>
</feature>
<dbReference type="GO" id="GO:0005886">
    <property type="term" value="C:plasma membrane"/>
    <property type="evidence" value="ECO:0007669"/>
    <property type="project" value="UniProtKB-SubCell"/>
</dbReference>
<keyword evidence="5 8" id="KW-1133">Transmembrane helix</keyword>
<feature type="region of interest" description="Disordered" evidence="7">
    <location>
        <begin position="404"/>
        <end position="436"/>
    </location>
</feature>
<evidence type="ECO:0000256" key="3">
    <source>
        <dbReference type="ARBA" id="ARBA00022475"/>
    </source>
</evidence>
<dbReference type="CDD" id="cd04333">
    <property type="entry name" value="ProX_deacylase"/>
    <property type="match status" value="1"/>
</dbReference>
<accession>A0A8J3ZR42</accession>
<dbReference type="InterPro" id="IPR036754">
    <property type="entry name" value="YbaK/aa-tRNA-synt-asso_dom_sf"/>
</dbReference>
<dbReference type="SUPFAM" id="SSF103473">
    <property type="entry name" value="MFS general substrate transporter"/>
    <property type="match status" value="1"/>
</dbReference>
<reference evidence="10" key="1">
    <citation type="submission" date="2021-01" db="EMBL/GenBank/DDBJ databases">
        <title>Whole genome shotgun sequence of Virgisporangium ochraceum NBRC 16418.</title>
        <authorList>
            <person name="Komaki H."/>
            <person name="Tamura T."/>
        </authorList>
    </citation>
    <scope>NUCLEOTIDE SEQUENCE</scope>
    <source>
        <strain evidence="10">NBRC 16418</strain>
    </source>
</reference>
<keyword evidence="11" id="KW-1185">Reference proteome</keyword>
<sequence>MGLLRTDADFRRLWVGHTISQFGTQIGMLAIPLTAAVTLHASTFEVAVLTALQYLAFLLVGLPAGAWVDRMRRRPVLVAADLARAGLIASVPAAAVLDALTLPHLYLVVLVAGVATVFFDVAGHSYLPALVGRARLVEANSRIELSRGASHTVGPSLAGAAVQVLTAPVALVVDAASFLWSAVWIRAIRGREPAPGPAAPGTLRQDITEGLRLVMGHPVLRALTIYNTWTVLCVSMEHALHVIFLLRVVGLDAGAIGVLGTATGVGGLVGALAIGPLARRSGDAAALIGAAVASQLGLLLIPLTTTGAGLICYVVGAALSAAGIIAFTIVSVTLRQRVWPDHLLGRMNATMRFAAWGPVPFGALLGGALGSALGVRQAIWVGVGCAALSLVVLVRPSVVRAVSSGAGSRGDVSRGDVTQETRIGTHPSPTHGSRRGRIAAMPVHPNVQAVQDALDAVGARRADGTPSQVRTLPDAVHTAVAAAAALGVEVGQIANSLIFDADGAPLLVLTSGAHRANTTRLAELAGVAAVRRATPDFVRRHTGQVIGGVAPVHPTVDGAQMRTLVDKTLFDYDEVWAAGGIPQAVFPITPDELRRLTSGDLTEVA</sequence>
<organism evidence="10 11">
    <name type="scientific">Virgisporangium ochraceum</name>
    <dbReference type="NCBI Taxonomy" id="65505"/>
    <lineage>
        <taxon>Bacteria</taxon>
        <taxon>Bacillati</taxon>
        <taxon>Actinomycetota</taxon>
        <taxon>Actinomycetes</taxon>
        <taxon>Micromonosporales</taxon>
        <taxon>Micromonosporaceae</taxon>
        <taxon>Virgisporangium</taxon>
    </lineage>
</organism>
<proteinExistence type="predicted"/>
<gene>
    <name evidence="10" type="ORF">Voc01_035740</name>
</gene>
<feature type="transmembrane region" description="Helical" evidence="8">
    <location>
        <begin position="378"/>
        <end position="394"/>
    </location>
</feature>
<name>A0A8J3ZR42_9ACTN</name>
<dbReference type="AlphaFoldDB" id="A0A8J3ZR42"/>
<evidence type="ECO:0000313" key="10">
    <source>
        <dbReference type="EMBL" id="GIJ68657.1"/>
    </source>
</evidence>
<feature type="transmembrane region" description="Helical" evidence="8">
    <location>
        <begin position="255"/>
        <end position="277"/>
    </location>
</feature>
<feature type="transmembrane region" description="Helical" evidence="8">
    <location>
        <begin position="229"/>
        <end position="249"/>
    </location>
</feature>
<dbReference type="GO" id="GO:0002161">
    <property type="term" value="F:aminoacyl-tRNA deacylase activity"/>
    <property type="evidence" value="ECO:0007669"/>
    <property type="project" value="InterPro"/>
</dbReference>
<evidence type="ECO:0000256" key="4">
    <source>
        <dbReference type="ARBA" id="ARBA00022692"/>
    </source>
</evidence>
<dbReference type="InterPro" id="IPR036259">
    <property type="entry name" value="MFS_trans_sf"/>
</dbReference>
<keyword evidence="4 8" id="KW-0812">Transmembrane</keyword>
<dbReference type="PANTHER" id="PTHR23513">
    <property type="entry name" value="INTEGRAL MEMBRANE EFFLUX PROTEIN-RELATED"/>
    <property type="match status" value="1"/>
</dbReference>
<dbReference type="Gene3D" id="1.20.1250.20">
    <property type="entry name" value="MFS general substrate transporter like domains"/>
    <property type="match status" value="1"/>
</dbReference>
<feature type="transmembrane region" description="Helical" evidence="8">
    <location>
        <begin position="308"/>
        <end position="332"/>
    </location>
</feature>
<keyword evidence="6 8" id="KW-0472">Membrane</keyword>
<evidence type="ECO:0000256" key="6">
    <source>
        <dbReference type="ARBA" id="ARBA00023136"/>
    </source>
</evidence>
<dbReference type="InterPro" id="IPR010290">
    <property type="entry name" value="TM_effector"/>
</dbReference>
<feature type="compositionally biased region" description="Polar residues" evidence="7">
    <location>
        <begin position="420"/>
        <end position="431"/>
    </location>
</feature>
<dbReference type="Pfam" id="PF05977">
    <property type="entry name" value="MFS_3"/>
    <property type="match status" value="1"/>
</dbReference>
<dbReference type="Pfam" id="PF04073">
    <property type="entry name" value="tRNA_edit"/>
    <property type="match status" value="1"/>
</dbReference>
<evidence type="ECO:0000256" key="5">
    <source>
        <dbReference type="ARBA" id="ARBA00022989"/>
    </source>
</evidence>